<gene>
    <name evidence="2" type="ORF">ME5_01597</name>
</gene>
<protein>
    <recommendedName>
        <fullName evidence="1">Ribbon-helix-helix domain-containing protein</fullName>
    </recommendedName>
</protein>
<dbReference type="InterPro" id="IPR027373">
    <property type="entry name" value="RHH_dom"/>
</dbReference>
<organism evidence="2 3">
    <name type="scientific">Bartonella tamiae Th239</name>
    <dbReference type="NCBI Taxonomy" id="1094558"/>
    <lineage>
        <taxon>Bacteria</taxon>
        <taxon>Pseudomonadati</taxon>
        <taxon>Pseudomonadota</taxon>
        <taxon>Alphaproteobacteria</taxon>
        <taxon>Hyphomicrobiales</taxon>
        <taxon>Bartonellaceae</taxon>
        <taxon>Bartonella</taxon>
    </lineage>
</organism>
<keyword evidence="3" id="KW-1185">Reference proteome</keyword>
<dbReference type="OrthoDB" id="7477016at2"/>
<dbReference type="eggNOG" id="COG4321">
    <property type="taxonomic scope" value="Bacteria"/>
</dbReference>
<dbReference type="STRING" id="1094558.ME5_01597"/>
<dbReference type="AlphaFoldDB" id="J0QT47"/>
<evidence type="ECO:0000259" key="1">
    <source>
        <dbReference type="Pfam" id="PF13467"/>
    </source>
</evidence>
<evidence type="ECO:0000313" key="2">
    <source>
        <dbReference type="EMBL" id="EJF89046.1"/>
    </source>
</evidence>
<reference evidence="2 3" key="1">
    <citation type="submission" date="2012-03" db="EMBL/GenBank/DDBJ databases">
        <title>The Genome Sequence of Bartonella tamiae Th239.</title>
        <authorList>
            <consortium name="The Broad Institute Genome Sequencing Platform"/>
            <consortium name="The Broad Institute Genome Sequencing Center for Infectious Disease"/>
            <person name="Feldgarden M."/>
            <person name="Kirby J."/>
            <person name="Kosoy M."/>
            <person name="Birtles R."/>
            <person name="Probert W.S."/>
            <person name="Chiaraviglio L."/>
            <person name="Young S.K."/>
            <person name="Zeng Q."/>
            <person name="Gargeya S."/>
            <person name="Fitzgerald M."/>
            <person name="Haas B."/>
            <person name="Abouelleil A."/>
            <person name="Alvarado L."/>
            <person name="Arachchi H.M."/>
            <person name="Berlin A."/>
            <person name="Chapman S.B."/>
            <person name="Gearin G."/>
            <person name="Goldberg J."/>
            <person name="Griggs A."/>
            <person name="Gujja S."/>
            <person name="Hansen M."/>
            <person name="Heiman D."/>
            <person name="Howarth C."/>
            <person name="Larimer J."/>
            <person name="Lui A."/>
            <person name="MacDonald P.J.P."/>
            <person name="McCowen C."/>
            <person name="Montmayeur A."/>
            <person name="Murphy C."/>
            <person name="Neiman D."/>
            <person name="Pearson M."/>
            <person name="Priest M."/>
            <person name="Roberts A."/>
            <person name="Saif S."/>
            <person name="Shea T."/>
            <person name="Sisk P."/>
            <person name="Stolte C."/>
            <person name="Sykes S."/>
            <person name="Wortman J."/>
            <person name="Nusbaum C."/>
            <person name="Birren B."/>
        </authorList>
    </citation>
    <scope>NUCLEOTIDE SEQUENCE [LARGE SCALE GENOMIC DNA]</scope>
    <source>
        <strain evidence="2 3">Th239</strain>
    </source>
</reference>
<sequence length="84" mass="9675">MSMIDNFDWSKAKLQKVSVRIDGHSTSISLEPYYIDFLKNYAAKENISFTQLVQFIDKKRIGDVTLSAALRFFAFHLLKGQISK</sequence>
<feature type="domain" description="Ribbon-helix-helix" evidence="1">
    <location>
        <begin position="15"/>
        <end position="75"/>
    </location>
</feature>
<dbReference type="Pfam" id="PF13467">
    <property type="entry name" value="RHH_4"/>
    <property type="match status" value="1"/>
</dbReference>
<dbReference type="PATRIC" id="fig|1094558.3.peg.1709"/>
<dbReference type="EMBL" id="AIMB01000008">
    <property type="protein sequence ID" value="EJF89046.1"/>
    <property type="molecule type" value="Genomic_DNA"/>
</dbReference>
<accession>J0QT47</accession>
<name>J0QT47_9HYPH</name>
<proteinExistence type="predicted"/>
<dbReference type="Proteomes" id="UP000008952">
    <property type="component" value="Unassembled WGS sequence"/>
</dbReference>
<dbReference type="InterPro" id="IPR038268">
    <property type="entry name" value="RHH_sf"/>
</dbReference>
<dbReference type="Gene3D" id="1.10.3990.20">
    <property type="entry name" value="protein bp1543"/>
    <property type="match status" value="1"/>
</dbReference>
<evidence type="ECO:0000313" key="3">
    <source>
        <dbReference type="Proteomes" id="UP000008952"/>
    </source>
</evidence>
<comment type="caution">
    <text evidence="2">The sequence shown here is derived from an EMBL/GenBank/DDBJ whole genome shotgun (WGS) entry which is preliminary data.</text>
</comment>
<dbReference type="HOGENOM" id="CLU_155738_3_1_5"/>